<dbReference type="EMBL" id="FTPS01000001">
    <property type="protein sequence ID" value="SIT80925.1"/>
    <property type="molecule type" value="Genomic_DNA"/>
</dbReference>
<evidence type="ECO:0000256" key="1">
    <source>
        <dbReference type="SAM" id="Phobius"/>
    </source>
</evidence>
<dbReference type="Pfam" id="PF04186">
    <property type="entry name" value="FxsA"/>
    <property type="match status" value="1"/>
</dbReference>
<keyword evidence="1" id="KW-0472">Membrane</keyword>
<dbReference type="PANTHER" id="PTHR35335">
    <property type="entry name" value="UPF0716 PROTEIN FXSA"/>
    <property type="match status" value="1"/>
</dbReference>
<dbReference type="PANTHER" id="PTHR35335:SF1">
    <property type="entry name" value="UPF0716 PROTEIN FXSA"/>
    <property type="match status" value="1"/>
</dbReference>
<dbReference type="NCBIfam" id="NF008528">
    <property type="entry name" value="PRK11463.1-2"/>
    <property type="match status" value="1"/>
</dbReference>
<feature type="transmembrane region" description="Helical" evidence="1">
    <location>
        <begin position="67"/>
        <end position="87"/>
    </location>
</feature>
<dbReference type="RefSeq" id="WP_076648951.1">
    <property type="nucleotide sequence ID" value="NZ_FTPS01000001.1"/>
</dbReference>
<dbReference type="InterPro" id="IPR007313">
    <property type="entry name" value="FxsA"/>
</dbReference>
<dbReference type="GO" id="GO:0016020">
    <property type="term" value="C:membrane"/>
    <property type="evidence" value="ECO:0007669"/>
    <property type="project" value="InterPro"/>
</dbReference>
<sequence length="156" mass="17277">MVYLFLAFVLVPFVEIALFIQVGDLIGLFPTLALVVLSAVAGIVMIRSQGRNALARLRRSFDEMTDPTEPLATGATILVSGILLVVPGFFTDMVGFLLLLPPVRMALLRWLRARMIVTEFRGRQGDQVIDGEYEVVRPRRDPDAPSGWVKGPRRPG</sequence>
<feature type="transmembrane region" description="Helical" evidence="1">
    <location>
        <begin position="26"/>
        <end position="46"/>
    </location>
</feature>
<organism evidence="2 3">
    <name type="scientific">Pontibaca methylaminivorans</name>
    <dbReference type="NCBI Taxonomy" id="515897"/>
    <lineage>
        <taxon>Bacteria</taxon>
        <taxon>Pseudomonadati</taxon>
        <taxon>Pseudomonadota</taxon>
        <taxon>Alphaproteobacteria</taxon>
        <taxon>Rhodobacterales</taxon>
        <taxon>Roseobacteraceae</taxon>
        <taxon>Pontibaca</taxon>
    </lineage>
</organism>
<accession>A0A1R3WSN1</accession>
<reference evidence="2 3" key="1">
    <citation type="submission" date="2017-01" db="EMBL/GenBank/DDBJ databases">
        <authorList>
            <person name="Mah S.A."/>
            <person name="Swanson W.J."/>
            <person name="Moy G.W."/>
            <person name="Vacquier V.D."/>
        </authorList>
    </citation>
    <scope>NUCLEOTIDE SEQUENCE [LARGE SCALE GENOMIC DNA]</scope>
    <source>
        <strain evidence="2 3">DSM 21219</strain>
    </source>
</reference>
<keyword evidence="1" id="KW-1133">Transmembrane helix</keyword>
<keyword evidence="3" id="KW-1185">Reference proteome</keyword>
<dbReference type="STRING" id="515897.SAMN05421849_1394"/>
<keyword evidence="1" id="KW-0812">Transmembrane</keyword>
<dbReference type="AlphaFoldDB" id="A0A1R3WSN1"/>
<name>A0A1R3WSN1_9RHOB</name>
<evidence type="ECO:0000313" key="2">
    <source>
        <dbReference type="EMBL" id="SIT80925.1"/>
    </source>
</evidence>
<protein>
    <submittedName>
        <fullName evidence="2">UPF0716 protein FxsA</fullName>
    </submittedName>
</protein>
<evidence type="ECO:0000313" key="3">
    <source>
        <dbReference type="Proteomes" id="UP000192455"/>
    </source>
</evidence>
<proteinExistence type="predicted"/>
<dbReference type="OrthoDB" id="9792788at2"/>
<dbReference type="Proteomes" id="UP000192455">
    <property type="component" value="Unassembled WGS sequence"/>
</dbReference>
<gene>
    <name evidence="2" type="ORF">SAMN05421849_1394</name>
</gene>